<dbReference type="InterPro" id="IPR036249">
    <property type="entry name" value="Thioredoxin-like_sf"/>
</dbReference>
<dbReference type="PROSITE" id="PS51353">
    <property type="entry name" value="ARSC"/>
    <property type="match status" value="1"/>
</dbReference>
<dbReference type="InterPro" id="IPR006660">
    <property type="entry name" value="Arsenate_reductase-like"/>
</dbReference>
<evidence type="ECO:0008006" key="5">
    <source>
        <dbReference type="Google" id="ProtNLM"/>
    </source>
</evidence>
<keyword evidence="4" id="KW-1185">Reference proteome</keyword>
<name>A0ABQ1SL53_9FLAO</name>
<evidence type="ECO:0000256" key="1">
    <source>
        <dbReference type="ARBA" id="ARBA00007198"/>
    </source>
</evidence>
<evidence type="ECO:0000256" key="2">
    <source>
        <dbReference type="PROSITE-ProRule" id="PRU01282"/>
    </source>
</evidence>
<gene>
    <name evidence="3" type="ORF">GCM10010832_25820</name>
</gene>
<dbReference type="EMBL" id="BMGM01000014">
    <property type="protein sequence ID" value="GGE44707.1"/>
    <property type="molecule type" value="Genomic_DNA"/>
</dbReference>
<comment type="caution">
    <text evidence="3">The sequence shown here is derived from an EMBL/GenBank/DDBJ whole genome shotgun (WGS) entry which is preliminary data.</text>
</comment>
<evidence type="ECO:0000313" key="3">
    <source>
        <dbReference type="EMBL" id="GGE44707.1"/>
    </source>
</evidence>
<sequence>MSNNKEMGVIAKNEKQITLFSHPDHHLTTKCIAVAKSSKAEVQVVDLAKTKLTGTAWKELAKMLDAKVEDLISKNHPVFLEKFDKDAVLDEEDAMKLLQNEPEILAYPIGVRGEKAIQAKNSTDMMKLHKPDSKDAKLP</sequence>
<organism evidence="3 4">
    <name type="scientific">Psychroflexus planctonicus</name>
    <dbReference type="NCBI Taxonomy" id="1526575"/>
    <lineage>
        <taxon>Bacteria</taxon>
        <taxon>Pseudomonadati</taxon>
        <taxon>Bacteroidota</taxon>
        <taxon>Flavobacteriia</taxon>
        <taxon>Flavobacteriales</taxon>
        <taxon>Flavobacteriaceae</taxon>
        <taxon>Psychroflexus</taxon>
    </lineage>
</organism>
<protein>
    <recommendedName>
        <fullName evidence="5">Arsenate reductase</fullName>
    </recommendedName>
</protein>
<dbReference type="SUPFAM" id="SSF52833">
    <property type="entry name" value="Thioredoxin-like"/>
    <property type="match status" value="1"/>
</dbReference>
<comment type="similarity">
    <text evidence="1 2">Belongs to the ArsC family.</text>
</comment>
<accession>A0ABQ1SL53</accession>
<dbReference type="Proteomes" id="UP000599179">
    <property type="component" value="Unassembled WGS sequence"/>
</dbReference>
<evidence type="ECO:0000313" key="4">
    <source>
        <dbReference type="Proteomes" id="UP000599179"/>
    </source>
</evidence>
<dbReference type="RefSeq" id="WP_188459573.1">
    <property type="nucleotide sequence ID" value="NZ_BMGM01000014.1"/>
</dbReference>
<dbReference type="Gene3D" id="3.40.30.10">
    <property type="entry name" value="Glutaredoxin"/>
    <property type="match status" value="1"/>
</dbReference>
<reference evidence="4" key="1">
    <citation type="journal article" date="2019" name="Int. J. Syst. Evol. Microbiol.">
        <title>The Global Catalogue of Microorganisms (GCM) 10K type strain sequencing project: providing services to taxonomists for standard genome sequencing and annotation.</title>
        <authorList>
            <consortium name="The Broad Institute Genomics Platform"/>
            <consortium name="The Broad Institute Genome Sequencing Center for Infectious Disease"/>
            <person name="Wu L."/>
            <person name="Ma J."/>
        </authorList>
    </citation>
    <scope>NUCLEOTIDE SEQUENCE [LARGE SCALE GENOMIC DNA]</scope>
    <source>
        <strain evidence="4">CGMCC 1.12931</strain>
    </source>
</reference>
<proteinExistence type="inferred from homology"/>